<protein>
    <recommendedName>
        <fullName evidence="1">DUF551 domain-containing protein</fullName>
    </recommendedName>
</protein>
<gene>
    <name evidence="2" type="ORF">CGSHi22421_07627</name>
</gene>
<name>A4N2U6_HAEIF</name>
<dbReference type="InterPro" id="IPR007539">
    <property type="entry name" value="DUF551"/>
</dbReference>
<feature type="domain" description="DUF551" evidence="1">
    <location>
        <begin position="36"/>
        <end position="88"/>
    </location>
</feature>
<dbReference type="AlphaFoldDB" id="A4N2U6"/>
<sequence length="143" mass="16364">MTAPSLAYQNAINGIAILYNALSDAEKELDKFKNLWIKCTENLPEQGVKCLVFDAETQRVNMNMLMKDAKWYVGYNITHWMPLPKPPNDETSANIADKLKALQSNPDKEMAHNQADKILCDLLNSLGYHDVVKEFENLEKWYA</sequence>
<dbReference type="Pfam" id="PF04448">
    <property type="entry name" value="DUF551"/>
    <property type="match status" value="1"/>
</dbReference>
<evidence type="ECO:0000259" key="1">
    <source>
        <dbReference type="Pfam" id="PF04448"/>
    </source>
</evidence>
<dbReference type="Proteomes" id="UP000003798">
    <property type="component" value="Unassembled WGS sequence"/>
</dbReference>
<evidence type="ECO:0000313" key="3">
    <source>
        <dbReference type="Proteomes" id="UP000003798"/>
    </source>
</evidence>
<evidence type="ECO:0000313" key="2">
    <source>
        <dbReference type="EMBL" id="EDJ91623.1"/>
    </source>
</evidence>
<accession>A4N2U6</accession>
<dbReference type="EMBL" id="AAZE01000002">
    <property type="protein sequence ID" value="EDJ91623.1"/>
    <property type="molecule type" value="Genomic_DNA"/>
</dbReference>
<reference evidence="2 3" key="1">
    <citation type="journal article" date="2007" name="Genome Biol.">
        <title>Characterization and modeling of the Haemophilus influenzae core and supragenomes based on the complete genomic sequences of Rd and 12 clinical nontypeable strains.</title>
        <authorList>
            <person name="Hogg J.S."/>
            <person name="Hu F.Z."/>
            <person name="Janto B."/>
            <person name="Boissy R."/>
            <person name="Hayes J."/>
            <person name="Keefe R."/>
            <person name="Post J.C."/>
            <person name="Ehrlich G.D."/>
        </authorList>
    </citation>
    <scope>NUCLEOTIDE SEQUENCE [LARGE SCALE GENOMIC DNA]</scope>
    <source>
        <strain evidence="2 3">R3021</strain>
    </source>
</reference>
<organism evidence="2 3">
    <name type="scientific">Haemophilus influenzae R3021</name>
    <dbReference type="NCBI Taxonomy" id="375432"/>
    <lineage>
        <taxon>Bacteria</taxon>
        <taxon>Pseudomonadati</taxon>
        <taxon>Pseudomonadota</taxon>
        <taxon>Gammaproteobacteria</taxon>
        <taxon>Pasteurellales</taxon>
        <taxon>Pasteurellaceae</taxon>
        <taxon>Haemophilus</taxon>
    </lineage>
</organism>
<proteinExistence type="predicted"/>